<comment type="caution">
    <text evidence="4">The sequence shown here is derived from an EMBL/GenBank/DDBJ whole genome shotgun (WGS) entry which is preliminary data.</text>
</comment>
<dbReference type="GO" id="GO:0016020">
    <property type="term" value="C:membrane"/>
    <property type="evidence" value="ECO:0007669"/>
    <property type="project" value="InterPro"/>
</dbReference>
<evidence type="ECO:0000313" key="5">
    <source>
        <dbReference type="Proteomes" id="UP000316252"/>
    </source>
</evidence>
<dbReference type="PROSITE" id="PS51257">
    <property type="entry name" value="PROKAR_LIPOPROTEIN"/>
    <property type="match status" value="1"/>
</dbReference>
<proteinExistence type="predicted"/>
<feature type="signal peptide" evidence="2">
    <location>
        <begin position="1"/>
        <end position="22"/>
    </location>
</feature>
<dbReference type="Pfam" id="PF04205">
    <property type="entry name" value="FMN_bind"/>
    <property type="match status" value="1"/>
</dbReference>
<evidence type="ECO:0000256" key="1">
    <source>
        <dbReference type="SAM" id="MobiDB-lite"/>
    </source>
</evidence>
<dbReference type="Proteomes" id="UP000316252">
    <property type="component" value="Unassembled WGS sequence"/>
</dbReference>
<dbReference type="RefSeq" id="WP_141164310.1">
    <property type="nucleotide sequence ID" value="NZ_VHQG01000004.1"/>
</dbReference>
<accession>A0A506XY91</accession>
<feature type="domain" description="FMN-binding" evidence="3">
    <location>
        <begin position="73"/>
        <end position="143"/>
    </location>
</feature>
<dbReference type="Gene3D" id="3.90.1010.20">
    <property type="match status" value="1"/>
</dbReference>
<feature type="compositionally biased region" description="Low complexity" evidence="1">
    <location>
        <begin position="40"/>
        <end position="51"/>
    </location>
</feature>
<organism evidence="4 5">
    <name type="scientific">Schumannella soli</name>
    <dbReference type="NCBI Taxonomy" id="2590779"/>
    <lineage>
        <taxon>Bacteria</taxon>
        <taxon>Bacillati</taxon>
        <taxon>Actinomycetota</taxon>
        <taxon>Actinomycetes</taxon>
        <taxon>Micrococcales</taxon>
        <taxon>Microbacteriaceae</taxon>
        <taxon>Schumannella</taxon>
    </lineage>
</organism>
<name>A0A506XY91_9MICO</name>
<evidence type="ECO:0000256" key="2">
    <source>
        <dbReference type="SAM" id="SignalP"/>
    </source>
</evidence>
<dbReference type="EMBL" id="VHQG01000004">
    <property type="protein sequence ID" value="TPW74672.1"/>
    <property type="molecule type" value="Genomic_DNA"/>
</dbReference>
<dbReference type="GO" id="GO:0010181">
    <property type="term" value="F:FMN binding"/>
    <property type="evidence" value="ECO:0007669"/>
    <property type="project" value="InterPro"/>
</dbReference>
<sequence>MTALSRPLVLGVAGLGLVGALAGCATTTTDSSGSTGGGSESSSSDAGSTSSNGYKDGSYTATGEYQSPGGDESIKVTLTLESNKVTKAEVEPQASSGNAKQYQTQFSSGIDGEVVGKSLDELSVTRVSGSSLTSRGFNDAVDQIKHLAEL</sequence>
<gene>
    <name evidence="4" type="ORF">FJ657_13895</name>
</gene>
<keyword evidence="5" id="KW-1185">Reference proteome</keyword>
<feature type="region of interest" description="Disordered" evidence="1">
    <location>
        <begin position="26"/>
        <end position="74"/>
    </location>
</feature>
<evidence type="ECO:0000259" key="3">
    <source>
        <dbReference type="Pfam" id="PF04205"/>
    </source>
</evidence>
<dbReference type="InterPro" id="IPR007329">
    <property type="entry name" value="FMN-bd"/>
</dbReference>
<keyword evidence="2" id="KW-0732">Signal</keyword>
<reference evidence="4 5" key="1">
    <citation type="submission" date="2019-06" db="EMBL/GenBank/DDBJ databases">
        <authorList>
            <person name="Li F."/>
        </authorList>
    </citation>
    <scope>NUCLEOTIDE SEQUENCE [LARGE SCALE GENOMIC DNA]</scope>
    <source>
        <strain evidence="4 5">10F1D-1</strain>
    </source>
</reference>
<dbReference type="OrthoDB" id="4232596at2"/>
<dbReference type="AlphaFoldDB" id="A0A506XY91"/>
<feature type="chain" id="PRO_5039145411" evidence="2">
    <location>
        <begin position="23"/>
        <end position="150"/>
    </location>
</feature>
<evidence type="ECO:0000313" key="4">
    <source>
        <dbReference type="EMBL" id="TPW74672.1"/>
    </source>
</evidence>
<protein>
    <submittedName>
        <fullName evidence="4">FMN-binding protein</fullName>
    </submittedName>
</protein>